<feature type="transmembrane region" description="Helical" evidence="5">
    <location>
        <begin position="37"/>
        <end position="56"/>
    </location>
</feature>
<dbReference type="AlphaFoldDB" id="A0A1I6AVP1"/>
<sequence length="97" mass="10446">MLLSPVQAIQIGIISEIFGFSSSFVGFLRARLIDLRLGLRTAALGAPAALAGALLAYRLPQAALLVLVAAVMPALAWYIRHPPRPETPRTSSPDRQR</sequence>
<evidence type="ECO:0000256" key="4">
    <source>
        <dbReference type="ARBA" id="ARBA00023136"/>
    </source>
</evidence>
<keyword evidence="7" id="KW-1185">Reference proteome</keyword>
<keyword evidence="4 5" id="KW-0472">Membrane</keyword>
<feature type="transmembrane region" description="Helical" evidence="5">
    <location>
        <begin position="62"/>
        <end position="79"/>
    </location>
</feature>
<proteinExistence type="inferred from homology"/>
<keyword evidence="2 5" id="KW-0812">Transmembrane</keyword>
<evidence type="ECO:0000313" key="6">
    <source>
        <dbReference type="EMBL" id="SFQ72760.1"/>
    </source>
</evidence>
<keyword evidence="3 5" id="KW-1133">Transmembrane helix</keyword>
<gene>
    <name evidence="6" type="ORF">SAMN05421810_11510</name>
</gene>
<dbReference type="Proteomes" id="UP000198727">
    <property type="component" value="Unassembled WGS sequence"/>
</dbReference>
<accession>A0A1I6AVP1</accession>
<dbReference type="InterPro" id="IPR002781">
    <property type="entry name" value="TM_pro_TauE-like"/>
</dbReference>
<dbReference type="RefSeq" id="WP_166677877.1">
    <property type="nucleotide sequence ID" value="NZ_FOWW01000015.1"/>
</dbReference>
<protein>
    <recommendedName>
        <fullName evidence="5">Probable membrane transporter protein</fullName>
    </recommendedName>
</protein>
<dbReference type="EMBL" id="FOWW01000015">
    <property type="protein sequence ID" value="SFQ72760.1"/>
    <property type="molecule type" value="Genomic_DNA"/>
</dbReference>
<organism evidence="6 7">
    <name type="scientific">Amycolatopsis arida</name>
    <dbReference type="NCBI Taxonomy" id="587909"/>
    <lineage>
        <taxon>Bacteria</taxon>
        <taxon>Bacillati</taxon>
        <taxon>Actinomycetota</taxon>
        <taxon>Actinomycetes</taxon>
        <taxon>Pseudonocardiales</taxon>
        <taxon>Pseudonocardiaceae</taxon>
        <taxon>Amycolatopsis</taxon>
    </lineage>
</organism>
<evidence type="ECO:0000256" key="5">
    <source>
        <dbReference type="RuleBase" id="RU363041"/>
    </source>
</evidence>
<feature type="transmembrane region" description="Helical" evidence="5">
    <location>
        <begin position="6"/>
        <end position="28"/>
    </location>
</feature>
<comment type="similarity">
    <text evidence="5">Belongs to the 4-toluene sulfonate uptake permease (TSUP) (TC 2.A.102) family.</text>
</comment>
<evidence type="ECO:0000256" key="3">
    <source>
        <dbReference type="ARBA" id="ARBA00022989"/>
    </source>
</evidence>
<dbReference type="Pfam" id="PF01925">
    <property type="entry name" value="TauE"/>
    <property type="match status" value="1"/>
</dbReference>
<dbReference type="GO" id="GO:0005886">
    <property type="term" value="C:plasma membrane"/>
    <property type="evidence" value="ECO:0007669"/>
    <property type="project" value="UniProtKB-SubCell"/>
</dbReference>
<evidence type="ECO:0000256" key="2">
    <source>
        <dbReference type="ARBA" id="ARBA00022692"/>
    </source>
</evidence>
<evidence type="ECO:0000313" key="7">
    <source>
        <dbReference type="Proteomes" id="UP000198727"/>
    </source>
</evidence>
<comment type="subcellular location">
    <subcellularLocation>
        <location evidence="5">Cell membrane</location>
        <topology evidence="5">Multi-pass membrane protein</topology>
    </subcellularLocation>
    <subcellularLocation>
        <location evidence="1">Membrane</location>
        <topology evidence="1">Multi-pass membrane protein</topology>
    </subcellularLocation>
</comment>
<name>A0A1I6AVP1_9PSEU</name>
<reference evidence="7" key="1">
    <citation type="submission" date="2016-10" db="EMBL/GenBank/DDBJ databases">
        <authorList>
            <person name="Varghese N."/>
            <person name="Submissions S."/>
        </authorList>
    </citation>
    <scope>NUCLEOTIDE SEQUENCE [LARGE SCALE GENOMIC DNA]</scope>
    <source>
        <strain evidence="7">CGMCC 4.5579</strain>
    </source>
</reference>
<evidence type="ECO:0000256" key="1">
    <source>
        <dbReference type="ARBA" id="ARBA00004141"/>
    </source>
</evidence>
<keyword evidence="5" id="KW-1003">Cell membrane</keyword>